<evidence type="ECO:0000313" key="2">
    <source>
        <dbReference type="EMBL" id="KAF8692966.1"/>
    </source>
</evidence>
<sequence>MEPHGWPAEGGYPAYKASKALANAGAMILALVPKGGMTGAVSLEVCVALGMVVAGSSSILWGPPTRGGRPYLCHHRQQARCQSMALRSSLPRLPRPRAQTRAQLWLRRFHGPLGGSAAADDNNEGVFGAPWLVYEAQLCPGRSTWVVSRSAARLRHRRIPLKLSITVAGSPNPTLEPSNPQIVTMRLQQWVTAGGSNGRSSSGSAMAGGSGNVSGDWALSGSRRRQLEDTQACEASGCTSYHASLPAAWKDSWDPSGPD</sequence>
<evidence type="ECO:0000313" key="3">
    <source>
        <dbReference type="Proteomes" id="UP000636709"/>
    </source>
</evidence>
<keyword evidence="3" id="KW-1185">Reference proteome</keyword>
<accession>A0A835EFN0</accession>
<proteinExistence type="predicted"/>
<dbReference type="Proteomes" id="UP000636709">
    <property type="component" value="Unassembled WGS sequence"/>
</dbReference>
<gene>
    <name evidence="2" type="ORF">HU200_039331</name>
</gene>
<dbReference type="EMBL" id="JACEFO010001926">
    <property type="protein sequence ID" value="KAF8692966.1"/>
    <property type="molecule type" value="Genomic_DNA"/>
</dbReference>
<name>A0A835EFN0_9POAL</name>
<reference evidence="2" key="1">
    <citation type="submission" date="2020-07" db="EMBL/GenBank/DDBJ databases">
        <title>Genome sequence and genetic diversity analysis of an under-domesticated orphan crop, white fonio (Digitaria exilis).</title>
        <authorList>
            <person name="Bennetzen J.L."/>
            <person name="Chen S."/>
            <person name="Ma X."/>
            <person name="Wang X."/>
            <person name="Yssel A.E.J."/>
            <person name="Chaluvadi S.R."/>
            <person name="Johnson M."/>
            <person name="Gangashetty P."/>
            <person name="Hamidou F."/>
            <person name="Sanogo M.D."/>
            <person name="Zwaenepoel A."/>
            <person name="Wallace J."/>
            <person name="Van De Peer Y."/>
            <person name="Van Deynze A."/>
        </authorList>
    </citation>
    <scope>NUCLEOTIDE SEQUENCE</scope>
    <source>
        <tissue evidence="2">Leaves</tissue>
    </source>
</reference>
<feature type="region of interest" description="Disordered" evidence="1">
    <location>
        <begin position="193"/>
        <end position="218"/>
    </location>
</feature>
<comment type="caution">
    <text evidence="2">The sequence shown here is derived from an EMBL/GenBank/DDBJ whole genome shotgun (WGS) entry which is preliminary data.</text>
</comment>
<dbReference type="AlphaFoldDB" id="A0A835EFN0"/>
<organism evidence="2 3">
    <name type="scientific">Digitaria exilis</name>
    <dbReference type="NCBI Taxonomy" id="1010633"/>
    <lineage>
        <taxon>Eukaryota</taxon>
        <taxon>Viridiplantae</taxon>
        <taxon>Streptophyta</taxon>
        <taxon>Embryophyta</taxon>
        <taxon>Tracheophyta</taxon>
        <taxon>Spermatophyta</taxon>
        <taxon>Magnoliopsida</taxon>
        <taxon>Liliopsida</taxon>
        <taxon>Poales</taxon>
        <taxon>Poaceae</taxon>
        <taxon>PACMAD clade</taxon>
        <taxon>Panicoideae</taxon>
        <taxon>Panicodae</taxon>
        <taxon>Paniceae</taxon>
        <taxon>Anthephorinae</taxon>
        <taxon>Digitaria</taxon>
    </lineage>
</organism>
<evidence type="ECO:0000256" key="1">
    <source>
        <dbReference type="SAM" id="MobiDB-lite"/>
    </source>
</evidence>
<protein>
    <submittedName>
        <fullName evidence="2">Uncharacterized protein</fullName>
    </submittedName>
</protein>